<keyword evidence="6" id="KW-1185">Reference proteome</keyword>
<feature type="compositionally biased region" description="Acidic residues" evidence="2">
    <location>
        <begin position="474"/>
        <end position="483"/>
    </location>
</feature>
<dbReference type="Gene3D" id="2.30.42.10">
    <property type="match status" value="2"/>
</dbReference>
<proteinExistence type="predicted"/>
<dbReference type="Pfam" id="PF13180">
    <property type="entry name" value="PDZ_2"/>
    <property type="match status" value="2"/>
</dbReference>
<protein>
    <submittedName>
        <fullName evidence="5">PDZ domain-containing protein</fullName>
    </submittedName>
</protein>
<dbReference type="AlphaFoldDB" id="A0A5M6D6S3"/>
<evidence type="ECO:0000256" key="2">
    <source>
        <dbReference type="SAM" id="MobiDB-lite"/>
    </source>
</evidence>
<evidence type="ECO:0000313" key="5">
    <source>
        <dbReference type="EMBL" id="KAA5543221.1"/>
    </source>
</evidence>
<name>A0A5M6D6S3_9BACT</name>
<dbReference type="RefSeq" id="WP_150076886.1">
    <property type="nucleotide sequence ID" value="NZ_VWOX01000006.1"/>
</dbReference>
<dbReference type="EMBL" id="VWOX01000006">
    <property type="protein sequence ID" value="KAA5543221.1"/>
    <property type="molecule type" value="Genomic_DNA"/>
</dbReference>
<dbReference type="GO" id="GO:0006508">
    <property type="term" value="P:proteolysis"/>
    <property type="evidence" value="ECO:0007669"/>
    <property type="project" value="InterPro"/>
</dbReference>
<dbReference type="InterPro" id="IPR036034">
    <property type="entry name" value="PDZ_sf"/>
</dbReference>
<feature type="domain" description="PDZ" evidence="4">
    <location>
        <begin position="278"/>
        <end position="362"/>
    </location>
</feature>
<gene>
    <name evidence="5" type="ORF">FYK55_13170</name>
</gene>
<dbReference type="GO" id="GO:0004222">
    <property type="term" value="F:metalloendopeptidase activity"/>
    <property type="evidence" value="ECO:0007669"/>
    <property type="project" value="InterPro"/>
</dbReference>
<feature type="signal peptide" evidence="3">
    <location>
        <begin position="1"/>
        <end position="31"/>
    </location>
</feature>
<feature type="region of interest" description="Disordered" evidence="2">
    <location>
        <begin position="74"/>
        <end position="155"/>
    </location>
</feature>
<dbReference type="GO" id="GO:0016020">
    <property type="term" value="C:membrane"/>
    <property type="evidence" value="ECO:0007669"/>
    <property type="project" value="InterPro"/>
</dbReference>
<feature type="compositionally biased region" description="Low complexity" evidence="2">
    <location>
        <begin position="378"/>
        <end position="399"/>
    </location>
</feature>
<evidence type="ECO:0000259" key="4">
    <source>
        <dbReference type="PROSITE" id="PS50106"/>
    </source>
</evidence>
<dbReference type="Proteomes" id="UP000324479">
    <property type="component" value="Unassembled WGS sequence"/>
</dbReference>
<organism evidence="5 6">
    <name type="scientific">Roseiconus nitratireducens</name>
    <dbReference type="NCBI Taxonomy" id="2605748"/>
    <lineage>
        <taxon>Bacteria</taxon>
        <taxon>Pseudomonadati</taxon>
        <taxon>Planctomycetota</taxon>
        <taxon>Planctomycetia</taxon>
        <taxon>Pirellulales</taxon>
        <taxon>Pirellulaceae</taxon>
        <taxon>Roseiconus</taxon>
    </lineage>
</organism>
<dbReference type="PANTHER" id="PTHR42837:SF2">
    <property type="entry name" value="MEMBRANE METALLOPROTEASE ARASP2, CHLOROPLASTIC-RELATED"/>
    <property type="match status" value="1"/>
</dbReference>
<evidence type="ECO:0000256" key="1">
    <source>
        <dbReference type="ARBA" id="ARBA00001947"/>
    </source>
</evidence>
<feature type="region of interest" description="Disordered" evidence="2">
    <location>
        <begin position="280"/>
        <end position="299"/>
    </location>
</feature>
<dbReference type="InterPro" id="IPR004387">
    <property type="entry name" value="Pept_M50_Zn"/>
</dbReference>
<keyword evidence="3" id="KW-0732">Signal</keyword>
<comment type="caution">
    <text evidence="5">The sequence shown here is derived from an EMBL/GenBank/DDBJ whole genome shotgun (WGS) entry which is preliminary data.</text>
</comment>
<dbReference type="PANTHER" id="PTHR42837">
    <property type="entry name" value="REGULATOR OF SIGMA-E PROTEASE RSEP"/>
    <property type="match status" value="1"/>
</dbReference>
<feature type="region of interest" description="Disordered" evidence="2">
    <location>
        <begin position="242"/>
        <end position="274"/>
    </location>
</feature>
<feature type="region of interest" description="Disordered" evidence="2">
    <location>
        <begin position="376"/>
        <end position="508"/>
    </location>
</feature>
<accession>A0A5M6D6S3</accession>
<feature type="compositionally biased region" description="Basic and acidic residues" evidence="2">
    <location>
        <begin position="447"/>
        <end position="459"/>
    </location>
</feature>
<sequence length="528" mass="54861">MNSQSSRLRTISLLLLFGGICLGQPTSDAHAQGLLQRLRSRLAPIIAPPPVPNAPLPNRPIPDASRLGARLQRTPALPDANDPRSANPPADNPTARYRIPTPAVESPDGRRPGGPQRDASSPTADEDGGSLFGRSILRPPGDADENFPRTGSAPGATTIGIQAVDANPGYPAARVVRFLDHSTADEAGLDVGDYIFAVDGTPTPSVRALANVIADYSPGSQVTLRIGREGRVSDLQVPLVARPESDASDASPRGSMQLDAPASEAQPGDSAASRRADLLPAPRTAQPTPPKLGASVRDITGQRGVTVTSVAPNSRAAGAGIQTGDRLVSVDGRIIRDSQGLKQLLARQASRDQIELRLIRGSQLINATVDLTDGGVPTAQAEGQATATTAPEAAGDAPASESNRGSIVGGLGSMFGGMFNQSAQPTPSAELPPPERDLDPSPADSRPPSDRPGRGDASTRKASPGQDVLALEPIVDDEPETGETMELPPPAPVPADEPKESDPKASAIKQEIESLRQRLQQLEAALDD</sequence>
<dbReference type="SMART" id="SM00228">
    <property type="entry name" value="PDZ"/>
    <property type="match status" value="2"/>
</dbReference>
<feature type="chain" id="PRO_5024403927" evidence="3">
    <location>
        <begin position="32"/>
        <end position="528"/>
    </location>
</feature>
<evidence type="ECO:0000256" key="3">
    <source>
        <dbReference type="SAM" id="SignalP"/>
    </source>
</evidence>
<dbReference type="InterPro" id="IPR001478">
    <property type="entry name" value="PDZ"/>
</dbReference>
<evidence type="ECO:0000313" key="6">
    <source>
        <dbReference type="Proteomes" id="UP000324479"/>
    </source>
</evidence>
<comment type="cofactor">
    <cofactor evidence="1">
        <name>Zn(2+)</name>
        <dbReference type="ChEBI" id="CHEBI:29105"/>
    </cofactor>
</comment>
<reference evidence="5 6" key="1">
    <citation type="submission" date="2019-08" db="EMBL/GenBank/DDBJ databases">
        <authorList>
            <person name="Dhanesh K."/>
            <person name="Kumar G."/>
            <person name="Sasikala C."/>
            <person name="Venkata Ramana C."/>
        </authorList>
    </citation>
    <scope>NUCLEOTIDE SEQUENCE [LARGE SCALE GENOMIC DNA]</scope>
    <source>
        <strain evidence="5 6">JC645</strain>
    </source>
</reference>
<dbReference type="SUPFAM" id="SSF50156">
    <property type="entry name" value="PDZ domain-like"/>
    <property type="match status" value="2"/>
</dbReference>
<dbReference type="PROSITE" id="PS50106">
    <property type="entry name" value="PDZ"/>
    <property type="match status" value="1"/>
</dbReference>